<proteinExistence type="predicted"/>
<evidence type="ECO:0008006" key="5">
    <source>
        <dbReference type="Google" id="ProtNLM"/>
    </source>
</evidence>
<keyword evidence="4" id="KW-1185">Reference proteome</keyword>
<evidence type="ECO:0000256" key="1">
    <source>
        <dbReference type="SAM" id="MobiDB-lite"/>
    </source>
</evidence>
<feature type="compositionally biased region" description="Basic and acidic residues" evidence="1">
    <location>
        <begin position="994"/>
        <end position="1005"/>
    </location>
</feature>
<keyword evidence="2" id="KW-0812">Transmembrane</keyword>
<feature type="transmembrane region" description="Helical" evidence="2">
    <location>
        <begin position="12"/>
        <end position="35"/>
    </location>
</feature>
<dbReference type="Proteomes" id="UP000316770">
    <property type="component" value="Chromosome"/>
</dbReference>
<feature type="region of interest" description="Disordered" evidence="1">
    <location>
        <begin position="1086"/>
        <end position="1113"/>
    </location>
</feature>
<feature type="region of interest" description="Disordered" evidence="1">
    <location>
        <begin position="994"/>
        <end position="1018"/>
    </location>
</feature>
<keyword evidence="2" id="KW-0472">Membrane</keyword>
<reference evidence="3 4" key="1">
    <citation type="submission" date="2019-02" db="EMBL/GenBank/DDBJ databases">
        <title>Deep-cultivation of Planctomycetes and their phenomic and genomic characterization uncovers novel biology.</title>
        <authorList>
            <person name="Wiegand S."/>
            <person name="Jogler M."/>
            <person name="Boedeker C."/>
            <person name="Pinto D."/>
            <person name="Vollmers J."/>
            <person name="Rivas-Marin E."/>
            <person name="Kohn T."/>
            <person name="Peeters S.H."/>
            <person name="Heuer A."/>
            <person name="Rast P."/>
            <person name="Oberbeckmann S."/>
            <person name="Bunk B."/>
            <person name="Jeske O."/>
            <person name="Meyerdierks A."/>
            <person name="Storesund J.E."/>
            <person name="Kallscheuer N."/>
            <person name="Luecker S."/>
            <person name="Lage O.M."/>
            <person name="Pohl T."/>
            <person name="Merkel B.J."/>
            <person name="Hornburger P."/>
            <person name="Mueller R.-W."/>
            <person name="Bruemmer F."/>
            <person name="Labrenz M."/>
            <person name="Spormann A.M."/>
            <person name="Op den Camp H."/>
            <person name="Overmann J."/>
            <person name="Amann R."/>
            <person name="Jetten M.S.M."/>
            <person name="Mascher T."/>
            <person name="Medema M.H."/>
            <person name="Devos D.P."/>
            <person name="Kaster A.-K."/>
            <person name="Ovreas L."/>
            <person name="Rohde M."/>
            <person name="Galperin M.Y."/>
            <person name="Jogler C."/>
        </authorList>
    </citation>
    <scope>NUCLEOTIDE SEQUENCE [LARGE SCALE GENOMIC DNA]</scope>
    <source>
        <strain evidence="3 4">Mal33</strain>
    </source>
</reference>
<evidence type="ECO:0000313" key="4">
    <source>
        <dbReference type="Proteomes" id="UP000316770"/>
    </source>
</evidence>
<gene>
    <name evidence="3" type="ORF">Mal33_20410</name>
</gene>
<dbReference type="EMBL" id="CP036318">
    <property type="protein sequence ID" value="QDV56062.1"/>
    <property type="molecule type" value="Genomic_DNA"/>
</dbReference>
<organism evidence="3 4">
    <name type="scientific">Rosistilla oblonga</name>
    <dbReference type="NCBI Taxonomy" id="2527990"/>
    <lineage>
        <taxon>Bacteria</taxon>
        <taxon>Pseudomonadati</taxon>
        <taxon>Planctomycetota</taxon>
        <taxon>Planctomycetia</taxon>
        <taxon>Pirellulales</taxon>
        <taxon>Pirellulaceae</taxon>
        <taxon>Rosistilla</taxon>
    </lineage>
</organism>
<name>A0A518ISJ7_9BACT</name>
<evidence type="ECO:0000313" key="3">
    <source>
        <dbReference type="EMBL" id="QDV56062.1"/>
    </source>
</evidence>
<protein>
    <recommendedName>
        <fullName evidence="5">Verru_Chthon cassette protein A</fullName>
    </recommendedName>
</protein>
<sequence>MTRIVQPSKRSGIILLVVLGMLALFSILAMTFLLFTSQSRYASEAIARRESSSFDPQVFRERTIEQVLAGSAAPGSAFWGHDLLGDYYGYRGALSPDNPTYQISGNTVLRCLEPSAFGLGSWSAARRDAVRPMPHLGKKYVSFSTRLYLGARFALDDHFNGRVLTFEEGPLEGLPLLIVRYFGDHRGVAGAGTDDVEDEYRLNGRIVVDVEPYLDNLITIDDEVKTLSKWLDLPSSTTQSHPAVLFYSKGANQSWGAGPDSPYYAAAVGSDDVGYKFYVNGTRLNGPGMGWMSRSGTYNLNQTARNLNATFGADASVALMGNYGSYLTTANAPNLLGDANEPFDVPDYNDWFLAHFPVDAPSTELPAPSFVRPAIINYVLNYYNAPLNSLSKPQLQTIHRMLVQCNLRPLRHNDGSVNRYENFAGGDGALNVDIDFSQSVAAIASAIQNLATSLVAGPWDIDNDGDGINDSVWIDGGLPTATMPDGTRVKPMVAVRIEDLGGRIDINHAGRYADVSKVVEGAIAQGLSGAFPSPTPETQTVGDVPSGFGYGPAEIPLGYLNGTTQVGTFPNSRVRLAWDRYDDSHGTFVPGQSGVSTQNYLLDNDLTGFFRETGRPTTHFGVSHYGSPLDVWGRGRVAIGIFGQPLFDGFSMTVTQPSSVSAAYPVNSRTLDERQNDPYEMASRYRVYLDLPYSEADLDVVLNRDESAADRLTSIIQTDLATRADIVRRGFTTRSESLELPPTTMPAEWRSSATENASTWLTNHFLRILEKGHTPSGSLNEEQMRFWSVIAPELRLGQRLNLNRPIGNGIDTDGDGVVDDPQEILAAIESFYPAIDATSGSIVNTQWTTGTGSVMAADLTPEEVSRNSRTLLARHLYCLAMFVTRDESANTAFDYRSSTTGHPATEAEYRAWRLAQWAVNVVDFRDGDSIMTGFEYDVDPYDGWDVDGNLATTNDTLPDGTTPTPRGVVWGMEAPELLLTESLNFHDRRVKDSEFDSGDMSKRLPDPATDDWGDNDDDVDQYRIPQGTTVLELFCPRSPQKFDTSSDPANPWAAPSDLYTAVDTDADSVPDTRYLNLSAKAPDNNPVWRIGITPNHSSDPTADNNDPQLSPVTRLQDPALSANDLLGAADVEQFIPKIDAASPFPYRQDPAFKFDRVIWMTSQDPTAVTLPDDSKTAGGTPKVFYSFNADTSYSPDGILLGGGQYAVIGSRTFTAIGAQNVPTPVGLNYSSYASPQSITLTPTAIETRDTTGAMITPIYSEQIRDVVGIIASAPVPATWSNAATTAPERIGVNISEPGPWETTYYPEPQYRLVGSDNTYPFDAYVDEEAPTNSLPDQPFDERSWAPLANDFTDGQRTGTRLNYKTAYLQRLADPTMPYNATTNPYMTVDWMPLDLTVFNGEEKNQQETDQAGTPGWIDPSDPNPYTSAPDERFASRYKNGVDFATYDSNGDGNINAADSVLNEGMGHNNIYSYGTRVPETTSEIALSTSNFAHDLLNSGPQDNPTAGTASSTLGYLNAAFGERWVQNPGSLSSQLLRYVGAPATRPFPWITWNNRPFASPYEIMHVPMTSSSRLMMQFSTPAMVTPARNIYDSSATTNGSPAAPQMYRGEFGHLFNYFDADPDFNNSPNFGRVLEWVGTPDPFDYRHEMIHPGHYLGPIQSAAQTWPPEVNSYPNVFDFRDLVPFEILRPPFNWKPNSGRAGKINLNTLQSRSTFLDLMQPYSTITETENDAPAFWSSYIESRRGYAIPATSTVPVSPYLDGTRPTQFAGAFKPSGFAGVGPLVINYDASTNTPSYSTTMQNGTPLSTGLLRPDPASATKPLFRRNDDDTVRAMSNTRSQFHRNLGITRLPNLTDSNSQVFAVWTTIGLFNIDSNGDPADEYGADIGEDRRYRSFYIIDRTIPVRYEPGDGESAKRAIIHSRNLD</sequence>
<evidence type="ECO:0000256" key="2">
    <source>
        <dbReference type="SAM" id="Phobius"/>
    </source>
</evidence>
<dbReference type="RefSeq" id="WP_145284105.1">
    <property type="nucleotide sequence ID" value="NZ_CP036318.1"/>
</dbReference>
<feature type="compositionally biased region" description="Acidic residues" evidence="1">
    <location>
        <begin position="1008"/>
        <end position="1018"/>
    </location>
</feature>
<feature type="compositionally biased region" description="Polar residues" evidence="1">
    <location>
        <begin position="1094"/>
        <end position="1113"/>
    </location>
</feature>
<keyword evidence="2" id="KW-1133">Transmembrane helix</keyword>
<accession>A0A518ISJ7</accession>